<dbReference type="AlphaFoldDB" id="A0A645FP23"/>
<dbReference type="SUPFAM" id="SSF47598">
    <property type="entry name" value="Ribbon-helix-helix"/>
    <property type="match status" value="1"/>
</dbReference>
<proteinExistence type="predicted"/>
<dbReference type="EMBL" id="VSSQ01060510">
    <property type="protein sequence ID" value="MPN13943.1"/>
    <property type="molecule type" value="Genomic_DNA"/>
</dbReference>
<comment type="caution">
    <text evidence="1">The sequence shown here is derived from an EMBL/GenBank/DDBJ whole genome shotgun (WGS) entry which is preliminary data.</text>
</comment>
<organism evidence="1">
    <name type="scientific">bioreactor metagenome</name>
    <dbReference type="NCBI Taxonomy" id="1076179"/>
    <lineage>
        <taxon>unclassified sequences</taxon>
        <taxon>metagenomes</taxon>
        <taxon>ecological metagenomes</taxon>
    </lineage>
</organism>
<evidence type="ECO:0000313" key="1">
    <source>
        <dbReference type="EMBL" id="MPN13943.1"/>
    </source>
</evidence>
<gene>
    <name evidence="1" type="ORF">SDC9_161269</name>
</gene>
<protein>
    <recommendedName>
        <fullName evidence="2">Ribbon-helix-helix protein CopG domain-containing protein</fullName>
    </recommendedName>
</protein>
<dbReference type="GO" id="GO:0006355">
    <property type="term" value="P:regulation of DNA-templated transcription"/>
    <property type="evidence" value="ECO:0007669"/>
    <property type="project" value="InterPro"/>
</dbReference>
<evidence type="ECO:0008006" key="2">
    <source>
        <dbReference type="Google" id="ProtNLM"/>
    </source>
</evidence>
<name>A0A645FP23_9ZZZZ</name>
<sequence length="60" mass="7234">MQPKKKIGRPISDNPLDYNIKVRLDKETFERLERFCLNIKEKKTNIIRKAISEFLDKNEK</sequence>
<dbReference type="InterPro" id="IPR010985">
    <property type="entry name" value="Ribbon_hlx_hlx"/>
</dbReference>
<reference evidence="1" key="1">
    <citation type="submission" date="2019-08" db="EMBL/GenBank/DDBJ databases">
        <authorList>
            <person name="Kucharzyk K."/>
            <person name="Murdoch R.W."/>
            <person name="Higgins S."/>
            <person name="Loffler F."/>
        </authorList>
    </citation>
    <scope>NUCLEOTIDE SEQUENCE</scope>
</reference>
<accession>A0A645FP23</accession>